<dbReference type="PANTHER" id="PTHR43591:SF10">
    <property type="entry name" value="ABC TRANSMEMBRANE TYPE-1 DOMAIN-CONTAINING PROTEIN-RELATED"/>
    <property type="match status" value="1"/>
</dbReference>
<dbReference type="GO" id="GO:0008168">
    <property type="term" value="F:methyltransferase activity"/>
    <property type="evidence" value="ECO:0007669"/>
    <property type="project" value="TreeGrafter"/>
</dbReference>
<dbReference type="Proteomes" id="UP001244011">
    <property type="component" value="Unassembled WGS sequence"/>
</dbReference>
<dbReference type="CDD" id="cd02440">
    <property type="entry name" value="AdoMet_MTases"/>
    <property type="match status" value="1"/>
</dbReference>
<dbReference type="SUPFAM" id="SSF53335">
    <property type="entry name" value="S-adenosyl-L-methionine-dependent methyltransferases"/>
    <property type="match status" value="1"/>
</dbReference>
<dbReference type="EMBL" id="MU839033">
    <property type="protein sequence ID" value="KAK1762822.1"/>
    <property type="molecule type" value="Genomic_DNA"/>
</dbReference>
<dbReference type="PANTHER" id="PTHR43591">
    <property type="entry name" value="METHYLTRANSFERASE"/>
    <property type="match status" value="1"/>
</dbReference>
<sequence length="257" mass="29524">MLMNDKLYAAPIGDNPQTILDVGTGTGIWAIDIADEFPSAEVIGTDISAVQPPWVPPNCSFQIDDAQLDWTFKEDYFDFVHIRHLYGGIDNWEKLYRQTFTHLKPGGWFENIEVDIETRSENPKVANDEDHIFKKWCDLFWKAGDKLGRTFRIARDGQMEKYMKEAGFVDIVHQHWKVPIGGWPQDPKLKRVGQYNGLFIDQSLDGFAVYPVGEVLGWTFEEVDVLVGKMRAALRDPKALPYFNLHMVYGRKPDTPK</sequence>
<accession>A0AAJ0FD47</accession>
<dbReference type="Pfam" id="PF13489">
    <property type="entry name" value="Methyltransf_23"/>
    <property type="match status" value="1"/>
</dbReference>
<keyword evidence="3" id="KW-1185">Reference proteome</keyword>
<name>A0AAJ0FD47_9PEZI</name>
<dbReference type="RefSeq" id="XP_060279035.1">
    <property type="nucleotide sequence ID" value="XM_060423050.1"/>
</dbReference>
<evidence type="ECO:0000256" key="1">
    <source>
        <dbReference type="ARBA" id="ARBA00038158"/>
    </source>
</evidence>
<dbReference type="InterPro" id="IPR029063">
    <property type="entry name" value="SAM-dependent_MTases_sf"/>
</dbReference>
<reference evidence="2" key="1">
    <citation type="submission" date="2023-06" db="EMBL/GenBank/DDBJ databases">
        <title>Genome-scale phylogeny and comparative genomics of the fungal order Sordariales.</title>
        <authorList>
            <consortium name="Lawrence Berkeley National Laboratory"/>
            <person name="Hensen N."/>
            <person name="Bonometti L."/>
            <person name="Westerberg I."/>
            <person name="Brannstrom I.O."/>
            <person name="Guillou S."/>
            <person name="Cros-Aarteil S."/>
            <person name="Calhoun S."/>
            <person name="Haridas S."/>
            <person name="Kuo A."/>
            <person name="Mondo S."/>
            <person name="Pangilinan J."/>
            <person name="Riley R."/>
            <person name="Labutti K."/>
            <person name="Andreopoulos B."/>
            <person name="Lipzen A."/>
            <person name="Chen C."/>
            <person name="Yanf M."/>
            <person name="Daum C."/>
            <person name="Ng V."/>
            <person name="Clum A."/>
            <person name="Steindorff A."/>
            <person name="Ohm R."/>
            <person name="Martin F."/>
            <person name="Silar P."/>
            <person name="Natvig D."/>
            <person name="Lalanne C."/>
            <person name="Gautier V."/>
            <person name="Ament-Velasquez S.L."/>
            <person name="Kruys A."/>
            <person name="Hutchinson M.I."/>
            <person name="Powell A.J."/>
            <person name="Barry K."/>
            <person name="Miller A.N."/>
            <person name="Grigoriev I.V."/>
            <person name="Debuchy R."/>
            <person name="Gladieux P."/>
            <person name="Thoren M.H."/>
            <person name="Johannesson H."/>
        </authorList>
    </citation>
    <scope>NUCLEOTIDE SEQUENCE</scope>
    <source>
        <strain evidence="2">8032-3</strain>
    </source>
</reference>
<gene>
    <name evidence="2" type="ORF">QBC33DRAFT_255488</name>
</gene>
<dbReference type="Gene3D" id="3.40.50.150">
    <property type="entry name" value="Vaccinia Virus protein VP39"/>
    <property type="match status" value="1"/>
</dbReference>
<comment type="similarity">
    <text evidence="1">Belongs to the methyltransferase superfamily. LaeA methyltransferase family.</text>
</comment>
<organism evidence="2 3">
    <name type="scientific">Phialemonium atrogriseum</name>
    <dbReference type="NCBI Taxonomy" id="1093897"/>
    <lineage>
        <taxon>Eukaryota</taxon>
        <taxon>Fungi</taxon>
        <taxon>Dikarya</taxon>
        <taxon>Ascomycota</taxon>
        <taxon>Pezizomycotina</taxon>
        <taxon>Sordariomycetes</taxon>
        <taxon>Sordariomycetidae</taxon>
        <taxon>Cephalothecales</taxon>
        <taxon>Cephalothecaceae</taxon>
        <taxon>Phialemonium</taxon>
    </lineage>
</organism>
<dbReference type="AlphaFoldDB" id="A0AAJ0FD47"/>
<evidence type="ECO:0000313" key="3">
    <source>
        <dbReference type="Proteomes" id="UP001244011"/>
    </source>
</evidence>
<comment type="caution">
    <text evidence="2">The sequence shown here is derived from an EMBL/GenBank/DDBJ whole genome shotgun (WGS) entry which is preliminary data.</text>
</comment>
<evidence type="ECO:0000313" key="2">
    <source>
        <dbReference type="EMBL" id="KAK1762822.1"/>
    </source>
</evidence>
<proteinExistence type="inferred from homology"/>
<protein>
    <submittedName>
        <fullName evidence="2">Sam dependent protein</fullName>
    </submittedName>
</protein>
<dbReference type="GeneID" id="85306237"/>